<keyword evidence="1" id="KW-0732">Signal</keyword>
<feature type="signal peptide" evidence="1">
    <location>
        <begin position="1"/>
        <end position="23"/>
    </location>
</feature>
<dbReference type="STRING" id="551991.SAMN05192529_103149"/>
<dbReference type="Proteomes" id="UP000199041">
    <property type="component" value="Unassembled WGS sequence"/>
</dbReference>
<dbReference type="AlphaFoldDB" id="A0A1H3WMG1"/>
<keyword evidence="3" id="KW-1185">Reference proteome</keyword>
<dbReference type="RefSeq" id="WP_091394032.1">
    <property type="nucleotide sequence ID" value="NZ_FNQY01000003.1"/>
</dbReference>
<gene>
    <name evidence="2" type="ORF">SAMN05192529_103149</name>
</gene>
<sequence length="355" mass="40266">MKKYLSKAGILLITLLTSGVISAQEPSIDQLDSDSAVLRYVKTMNYEAKKAPQWKFFYLTQGDEWASYFNFSEQQQASYQSQQQPSKWIKTDLNHDGKTDLLVSGYIAKKPGDWATATFKVLVFLSQPGKNYIEANILPAKTEKFPTYIQQINIKGNNYLKINHWLSQNSPGDLPFISDTTYYSSYWDVFLNYHQQGMRASAITHINYKAMEDKEGSYHALDIDLISGKKTNMQIIVKGAKQKEPDINRARLAEPLWVHMDTLIRSSYVTGIQKGDTTLCHPDEHSEALPVYLSITYADGHTETIQDYNSGATYSMATIYNCMESIIENVFAQLQRRQELMSSMISGAIDGALSF</sequence>
<name>A0A1H3WMG1_9BACT</name>
<dbReference type="EMBL" id="FNQY01000003">
    <property type="protein sequence ID" value="SDZ88315.1"/>
    <property type="molecule type" value="Genomic_DNA"/>
</dbReference>
<evidence type="ECO:0000256" key="1">
    <source>
        <dbReference type="SAM" id="SignalP"/>
    </source>
</evidence>
<feature type="chain" id="PRO_5011507684" evidence="1">
    <location>
        <begin position="24"/>
        <end position="355"/>
    </location>
</feature>
<accession>A0A1H3WMG1</accession>
<protein>
    <submittedName>
        <fullName evidence="2">Uncharacterized protein</fullName>
    </submittedName>
</protein>
<evidence type="ECO:0000313" key="3">
    <source>
        <dbReference type="Proteomes" id="UP000199041"/>
    </source>
</evidence>
<dbReference type="OrthoDB" id="661646at2"/>
<reference evidence="2 3" key="1">
    <citation type="submission" date="2016-10" db="EMBL/GenBank/DDBJ databases">
        <authorList>
            <person name="de Groot N.N."/>
        </authorList>
    </citation>
    <scope>NUCLEOTIDE SEQUENCE [LARGE SCALE GENOMIC DNA]</scope>
    <source>
        <strain evidence="2 3">Vu-144</strain>
    </source>
</reference>
<evidence type="ECO:0000313" key="2">
    <source>
        <dbReference type="EMBL" id="SDZ88315.1"/>
    </source>
</evidence>
<proteinExistence type="predicted"/>
<organism evidence="2 3">
    <name type="scientific">Arachidicoccus rhizosphaerae</name>
    <dbReference type="NCBI Taxonomy" id="551991"/>
    <lineage>
        <taxon>Bacteria</taxon>
        <taxon>Pseudomonadati</taxon>
        <taxon>Bacteroidota</taxon>
        <taxon>Chitinophagia</taxon>
        <taxon>Chitinophagales</taxon>
        <taxon>Chitinophagaceae</taxon>
        <taxon>Arachidicoccus</taxon>
    </lineage>
</organism>